<evidence type="ECO:0000313" key="17">
    <source>
        <dbReference type="EMBL" id="KAJ2777194.1"/>
    </source>
</evidence>
<feature type="transmembrane region" description="Helical" evidence="15">
    <location>
        <begin position="478"/>
        <end position="497"/>
    </location>
</feature>
<dbReference type="Gene3D" id="3.40.630.10">
    <property type="entry name" value="Zn peptidases"/>
    <property type="match status" value="1"/>
</dbReference>
<evidence type="ECO:0000256" key="2">
    <source>
        <dbReference type="ARBA" id="ARBA00003273"/>
    </source>
</evidence>
<keyword evidence="11" id="KW-0482">Metalloprotease</keyword>
<keyword evidence="5" id="KW-0926">Vacuole</keyword>
<dbReference type="Proteomes" id="UP001140217">
    <property type="component" value="Unassembled WGS sequence"/>
</dbReference>
<protein>
    <recommendedName>
        <fullName evidence="13">Peptide hydrolase</fullName>
        <ecNumber evidence="13">3.4.-.-</ecNumber>
    </recommendedName>
</protein>
<keyword evidence="9 13" id="KW-0862">Zinc</keyword>
<evidence type="ECO:0000256" key="1">
    <source>
        <dbReference type="ARBA" id="ARBA00001947"/>
    </source>
</evidence>
<feature type="region of interest" description="Disordered" evidence="14">
    <location>
        <begin position="1032"/>
        <end position="1056"/>
    </location>
</feature>
<feature type="transmembrane region" description="Helical" evidence="15">
    <location>
        <begin position="573"/>
        <end position="590"/>
    </location>
</feature>
<evidence type="ECO:0000256" key="5">
    <source>
        <dbReference type="ARBA" id="ARBA00022554"/>
    </source>
</evidence>
<evidence type="ECO:0000256" key="3">
    <source>
        <dbReference type="ARBA" id="ARBA00004128"/>
    </source>
</evidence>
<feature type="compositionally biased region" description="Pro residues" evidence="14">
    <location>
        <begin position="1038"/>
        <end position="1053"/>
    </location>
</feature>
<evidence type="ECO:0000256" key="6">
    <source>
        <dbReference type="ARBA" id="ARBA00022670"/>
    </source>
</evidence>
<dbReference type="EMBL" id="JANBUL010000306">
    <property type="protein sequence ID" value="KAJ2777194.1"/>
    <property type="molecule type" value="Genomic_DNA"/>
</dbReference>
<proteinExistence type="inferred from homology"/>
<name>A0A9W8H5I3_9FUNG</name>
<dbReference type="GO" id="GO:0005774">
    <property type="term" value="C:vacuolar membrane"/>
    <property type="evidence" value="ECO:0007669"/>
    <property type="project" value="UniProtKB-SubCell"/>
</dbReference>
<keyword evidence="13" id="KW-0479">Metal-binding</keyword>
<sequence length="1181" mass="124053">MGSAGAARALAAVALQAAALAALALLMAASLKPGSAASRLLGRDAPAHPPAAGALAGGQTAFDVQRALGDLEAIARAPHSLNDQRSIGVRDYLRAAIGDAIQGSDAEFCDPLGNGTAATFKANGIHVYWEDSSLAVRVPGSGNGSEALLVQAHYDAVPMSRGAYDDGVGVAVCLELVRSLARQPTRHPVVVNIDWGEENGLYGAMLFARFHPWADAVRAYINLEAGGVGGRAAVFRASHPALLRAYRQAVPRPHAMPVGSDALKMGLVKSATDYGVYTTRYGIPGLDMAFIDHRSIYHTARDSPQRATTESVLSMGAAALDTARHIADSAWILPSIPRAARLPPRPQPPAARSPQGRLAADEAFGDAREMLSIPDMRHVVVTRLPPAADNAVEDALFYDVLSRAMVVRSYVAELWINILTGIAGIAIVVASQYPFARPLPSTAAEWTTATPAERLVMQLGRGGFFGALLRALAAHAKAYASALFGSLVFTGTLLSLVTPRLAYTHPALYMLLLLSAAALSATCVLSAWAVRARLTDAQAMSWYALCVFRCAVLLAVVVPLNWAGIGVLYREQIYAWAAIGGTLLTALMDPDTTMGGAWRRQIAALAIRLPSRRRPSGEQLERLLDHDELDRAATSNSNGAPADPAPARHSDCASSVAVAHHVLSALRLLVSVVVPLTIGMDATLRQLVALKDHFVDGMPPIVCTAVAALDIATFVVLLAPFIVGVLADADSHWLVRSAGAVVEPWLRLLFAPRSRGTRGAGDAPAPSRSHISLHTSYGTGDSDPEPSDAEIDAGSDAAPRVLDYSGDGDGDGDNSDGERVIVLDSGGRRQSMGAAAAAAAPTEHSGGAPGRPRPAAARPRKGESPETIGLWMTYAWTGAWLLLWIAIQLAMLAGESYNDGTEPLKVRVLHSTRISAECLQGGSGPCSRSQLSLASPDSAGLARLVEAVAPSEPSLVCFTQNVRGFYKCIVSSEGDRRTADAEWSPESAINITSIQHTTAFSSRGTLFVATVAFSAPETRTCFVDLGSHPGHSLQSYPNPHPVPPPLAPPPPQGPGAAAPVIARTVLPVIERARFVGAAAPDGLAQVSEPITDRDPVFSGRILAHKQSFDDGGRFTAEVQYLLPAVNATRPAGIKIDISCYFDQAERHTPLLAPVLAASPGWAVFTPAANVLSTVTIAGVAI</sequence>
<keyword evidence="6 13" id="KW-0645">Protease</keyword>
<keyword evidence="10 15" id="KW-1133">Transmembrane helix</keyword>
<dbReference type="GO" id="GO:0008235">
    <property type="term" value="F:metalloexopeptidase activity"/>
    <property type="evidence" value="ECO:0007669"/>
    <property type="project" value="InterPro"/>
</dbReference>
<feature type="region of interest" description="Disordered" evidence="14">
    <location>
        <begin position="755"/>
        <end position="819"/>
    </location>
</feature>
<keyword evidence="7 15" id="KW-0812">Transmembrane</keyword>
<dbReference type="GO" id="GO:0046872">
    <property type="term" value="F:metal ion binding"/>
    <property type="evidence" value="ECO:0007669"/>
    <property type="project" value="UniProtKB-KW"/>
</dbReference>
<evidence type="ECO:0000256" key="14">
    <source>
        <dbReference type="SAM" id="MobiDB-lite"/>
    </source>
</evidence>
<accession>A0A9W8H5I3</accession>
<dbReference type="AlphaFoldDB" id="A0A9W8H5I3"/>
<feature type="transmembrane region" description="Helical" evidence="15">
    <location>
        <begin position="509"/>
        <end position="530"/>
    </location>
</feature>
<feature type="domain" description="Peptidase M28" evidence="16">
    <location>
        <begin position="136"/>
        <end position="321"/>
    </location>
</feature>
<dbReference type="PANTHER" id="PTHR12147:SF58">
    <property type="entry name" value="VACUOLAR MEMBRANE PROTEASE"/>
    <property type="match status" value="1"/>
</dbReference>
<keyword evidence="8 13" id="KW-0378">Hydrolase</keyword>
<dbReference type="Pfam" id="PF04389">
    <property type="entry name" value="Peptidase_M28"/>
    <property type="match status" value="1"/>
</dbReference>
<feature type="transmembrane region" description="Helical" evidence="15">
    <location>
        <begin position="414"/>
        <end position="435"/>
    </location>
</feature>
<keyword evidence="15" id="KW-0472">Membrane</keyword>
<dbReference type="InterPro" id="IPR045175">
    <property type="entry name" value="M28_fam"/>
</dbReference>
<feature type="compositionally biased region" description="Acidic residues" evidence="14">
    <location>
        <begin position="806"/>
        <end position="815"/>
    </location>
</feature>
<comment type="function">
    <text evidence="2">May be involved in vacuolar sorting and osmoregulation.</text>
</comment>
<keyword evidence="18" id="KW-1185">Reference proteome</keyword>
<dbReference type="GO" id="GO:0006508">
    <property type="term" value="P:proteolysis"/>
    <property type="evidence" value="ECO:0007669"/>
    <property type="project" value="UniProtKB-KW"/>
</dbReference>
<keyword evidence="12" id="KW-0325">Glycoprotein</keyword>
<evidence type="ECO:0000313" key="18">
    <source>
        <dbReference type="Proteomes" id="UP001140217"/>
    </source>
</evidence>
<dbReference type="InterPro" id="IPR007484">
    <property type="entry name" value="Peptidase_M28"/>
</dbReference>
<feature type="compositionally biased region" description="Polar residues" evidence="14">
    <location>
        <begin position="769"/>
        <end position="779"/>
    </location>
</feature>
<comment type="caution">
    <text evidence="17">The sequence shown here is derived from an EMBL/GenBank/DDBJ whole genome shotgun (WGS) entry which is preliminary data.</text>
</comment>
<feature type="compositionally biased region" description="Acidic residues" evidence="14">
    <location>
        <begin position="782"/>
        <end position="793"/>
    </location>
</feature>
<feature type="region of interest" description="Disordered" evidence="14">
    <location>
        <begin position="831"/>
        <end position="863"/>
    </location>
</feature>
<dbReference type="SUPFAM" id="SSF53187">
    <property type="entry name" value="Zn-dependent exopeptidases"/>
    <property type="match status" value="1"/>
</dbReference>
<gene>
    <name evidence="17" type="ORF">H4R18_005274</name>
</gene>
<evidence type="ECO:0000256" key="8">
    <source>
        <dbReference type="ARBA" id="ARBA00022801"/>
    </source>
</evidence>
<dbReference type="OrthoDB" id="76293at2759"/>
<evidence type="ECO:0000259" key="16">
    <source>
        <dbReference type="Pfam" id="PF04389"/>
    </source>
</evidence>
<dbReference type="EC" id="3.4.-.-" evidence="13"/>
<reference evidence="17" key="1">
    <citation type="submission" date="2022-07" db="EMBL/GenBank/DDBJ databases">
        <title>Phylogenomic reconstructions and comparative analyses of Kickxellomycotina fungi.</title>
        <authorList>
            <person name="Reynolds N.K."/>
            <person name="Stajich J.E."/>
            <person name="Barry K."/>
            <person name="Grigoriev I.V."/>
            <person name="Crous P."/>
            <person name="Smith M.E."/>
        </authorList>
    </citation>
    <scope>NUCLEOTIDE SEQUENCE</scope>
    <source>
        <strain evidence="17">NBRC 105414</strain>
    </source>
</reference>
<comment type="cofactor">
    <cofactor evidence="1">
        <name>Zn(2+)</name>
        <dbReference type="ChEBI" id="CHEBI:29105"/>
    </cofactor>
</comment>
<feature type="transmembrane region" description="Helical" evidence="15">
    <location>
        <begin position="868"/>
        <end position="887"/>
    </location>
</feature>
<evidence type="ECO:0000256" key="9">
    <source>
        <dbReference type="ARBA" id="ARBA00022833"/>
    </source>
</evidence>
<feature type="transmembrane region" description="Helical" evidence="15">
    <location>
        <begin position="698"/>
        <end position="727"/>
    </location>
</feature>
<evidence type="ECO:0000256" key="11">
    <source>
        <dbReference type="ARBA" id="ARBA00023049"/>
    </source>
</evidence>
<evidence type="ECO:0000256" key="12">
    <source>
        <dbReference type="ARBA" id="ARBA00023180"/>
    </source>
</evidence>
<organism evidence="17 18">
    <name type="scientific">Coemansia javaensis</name>
    <dbReference type="NCBI Taxonomy" id="2761396"/>
    <lineage>
        <taxon>Eukaryota</taxon>
        <taxon>Fungi</taxon>
        <taxon>Fungi incertae sedis</taxon>
        <taxon>Zoopagomycota</taxon>
        <taxon>Kickxellomycotina</taxon>
        <taxon>Kickxellomycetes</taxon>
        <taxon>Kickxellales</taxon>
        <taxon>Kickxellaceae</taxon>
        <taxon>Coemansia</taxon>
    </lineage>
</organism>
<dbReference type="PANTHER" id="PTHR12147">
    <property type="entry name" value="METALLOPEPTIDASE M28 FAMILY MEMBER"/>
    <property type="match status" value="1"/>
</dbReference>
<evidence type="ECO:0000256" key="10">
    <source>
        <dbReference type="ARBA" id="ARBA00022989"/>
    </source>
</evidence>
<evidence type="ECO:0000256" key="7">
    <source>
        <dbReference type="ARBA" id="ARBA00022692"/>
    </source>
</evidence>
<evidence type="ECO:0000256" key="4">
    <source>
        <dbReference type="ARBA" id="ARBA00010918"/>
    </source>
</evidence>
<comment type="subcellular location">
    <subcellularLocation>
        <location evidence="3">Vacuole membrane</location>
        <topology evidence="3">Multi-pass membrane protein</topology>
    </subcellularLocation>
</comment>
<comment type="similarity">
    <text evidence="4 13">Belongs to the peptidase M28 family.</text>
</comment>
<evidence type="ECO:0000256" key="13">
    <source>
        <dbReference type="RuleBase" id="RU361240"/>
    </source>
</evidence>
<feature type="transmembrane region" description="Helical" evidence="15">
    <location>
        <begin position="542"/>
        <end position="561"/>
    </location>
</feature>
<evidence type="ECO:0000256" key="15">
    <source>
        <dbReference type="SAM" id="Phobius"/>
    </source>
</evidence>